<dbReference type="AlphaFoldDB" id="A0A426TYC6"/>
<evidence type="ECO:0000256" key="1">
    <source>
        <dbReference type="ARBA" id="ARBA00022553"/>
    </source>
</evidence>
<evidence type="ECO:0000256" key="6">
    <source>
        <dbReference type="ARBA" id="ARBA00024207"/>
    </source>
</evidence>
<protein>
    <submittedName>
        <fullName evidence="7">DUF86 domain-containing protein</fullName>
    </submittedName>
</protein>
<organism evidence="7 8">
    <name type="scientific">Candidatus Viridilinea halotolerans</name>
    <dbReference type="NCBI Taxonomy" id="2491704"/>
    <lineage>
        <taxon>Bacteria</taxon>
        <taxon>Bacillati</taxon>
        <taxon>Chloroflexota</taxon>
        <taxon>Chloroflexia</taxon>
        <taxon>Chloroflexales</taxon>
        <taxon>Chloroflexineae</taxon>
        <taxon>Oscillochloridaceae</taxon>
        <taxon>Candidatus Viridilinea</taxon>
    </lineage>
</organism>
<dbReference type="InterPro" id="IPR037038">
    <property type="entry name" value="HepT-like_sf"/>
</dbReference>
<dbReference type="PANTHER" id="PTHR34139:SF1">
    <property type="entry name" value="RNASE MJ1380-RELATED"/>
    <property type="match status" value="1"/>
</dbReference>
<dbReference type="EMBL" id="RSAS01000488">
    <property type="protein sequence ID" value="RRR70861.1"/>
    <property type="molecule type" value="Genomic_DNA"/>
</dbReference>
<comment type="similarity">
    <text evidence="6">Belongs to the HepT RNase toxin family.</text>
</comment>
<dbReference type="InterPro" id="IPR051813">
    <property type="entry name" value="HepT_RNase_toxin"/>
</dbReference>
<dbReference type="Pfam" id="PF01934">
    <property type="entry name" value="HepT-like"/>
    <property type="match status" value="1"/>
</dbReference>
<dbReference type="GO" id="GO:0000166">
    <property type="term" value="F:nucleotide binding"/>
    <property type="evidence" value="ECO:0007669"/>
    <property type="project" value="UniProtKB-KW"/>
</dbReference>
<evidence type="ECO:0000256" key="2">
    <source>
        <dbReference type="ARBA" id="ARBA00022649"/>
    </source>
</evidence>
<evidence type="ECO:0000313" key="7">
    <source>
        <dbReference type="EMBL" id="RRR70861.1"/>
    </source>
</evidence>
<keyword evidence="2" id="KW-1277">Toxin-antitoxin system</keyword>
<accession>A0A426TYC6</accession>
<comment type="caution">
    <text evidence="7">The sequence shown here is derived from an EMBL/GenBank/DDBJ whole genome shotgun (WGS) entry which is preliminary data.</text>
</comment>
<dbReference type="Proteomes" id="UP000280307">
    <property type="component" value="Unassembled WGS sequence"/>
</dbReference>
<reference evidence="7 8" key="1">
    <citation type="submission" date="2018-12" db="EMBL/GenBank/DDBJ databases">
        <title>Genome Sequence of Candidatus Viridilinea halotolerans isolated from saline sulfide-rich spring.</title>
        <authorList>
            <person name="Grouzdev D.S."/>
            <person name="Burganskaya E.I."/>
            <person name="Krutkina M.S."/>
            <person name="Sukhacheva M.V."/>
            <person name="Gorlenko V.M."/>
        </authorList>
    </citation>
    <scope>NUCLEOTIDE SEQUENCE [LARGE SCALE GENOMIC DNA]</scope>
    <source>
        <strain evidence="7">Chok-6</strain>
    </source>
</reference>
<dbReference type="InterPro" id="IPR008201">
    <property type="entry name" value="HepT-like"/>
</dbReference>
<keyword evidence="4" id="KW-0547">Nucleotide-binding</keyword>
<evidence type="ECO:0000313" key="8">
    <source>
        <dbReference type="Proteomes" id="UP000280307"/>
    </source>
</evidence>
<evidence type="ECO:0000256" key="3">
    <source>
        <dbReference type="ARBA" id="ARBA00022722"/>
    </source>
</evidence>
<evidence type="ECO:0000256" key="4">
    <source>
        <dbReference type="ARBA" id="ARBA00022741"/>
    </source>
</evidence>
<proteinExistence type="inferred from homology"/>
<keyword evidence="3" id="KW-0540">Nuclease</keyword>
<keyword evidence="5" id="KW-0378">Hydrolase</keyword>
<dbReference type="PANTHER" id="PTHR34139">
    <property type="entry name" value="UPF0331 PROTEIN MJ0127"/>
    <property type="match status" value="1"/>
</dbReference>
<dbReference type="GO" id="GO:0016787">
    <property type="term" value="F:hydrolase activity"/>
    <property type="evidence" value="ECO:0007669"/>
    <property type="project" value="UniProtKB-KW"/>
</dbReference>
<gene>
    <name evidence="7" type="ORF">EI684_12480</name>
</gene>
<dbReference type="Gene3D" id="1.20.120.580">
    <property type="entry name" value="bsu32300-like"/>
    <property type="match status" value="1"/>
</dbReference>
<dbReference type="GO" id="GO:0110001">
    <property type="term" value="C:toxin-antitoxin complex"/>
    <property type="evidence" value="ECO:0007669"/>
    <property type="project" value="InterPro"/>
</dbReference>
<name>A0A426TYC6_9CHLR</name>
<evidence type="ECO:0000256" key="5">
    <source>
        <dbReference type="ARBA" id="ARBA00022801"/>
    </source>
</evidence>
<sequence length="117" mass="13519">MRRDDALLLDMLLALQKIERFTQGLDLHEFHTNDLVQSAVIREFQVLGEAARLASQEIKSRYPAIPWKLIAGMRNRLIHEYFDIRLDTVWTTIQRDLPQLTAVISEVIASQGSTEQE</sequence>
<dbReference type="GO" id="GO:0004540">
    <property type="term" value="F:RNA nuclease activity"/>
    <property type="evidence" value="ECO:0007669"/>
    <property type="project" value="InterPro"/>
</dbReference>
<keyword evidence="1" id="KW-0597">Phosphoprotein</keyword>